<organism evidence="2 3">
    <name type="scientific">Oryzias melastigma</name>
    <name type="common">Marine medaka</name>
    <dbReference type="NCBI Taxonomy" id="30732"/>
    <lineage>
        <taxon>Eukaryota</taxon>
        <taxon>Metazoa</taxon>
        <taxon>Chordata</taxon>
        <taxon>Craniata</taxon>
        <taxon>Vertebrata</taxon>
        <taxon>Euteleostomi</taxon>
        <taxon>Actinopterygii</taxon>
        <taxon>Neopterygii</taxon>
        <taxon>Teleostei</taxon>
        <taxon>Neoteleostei</taxon>
        <taxon>Acanthomorphata</taxon>
        <taxon>Ovalentaria</taxon>
        <taxon>Atherinomorphae</taxon>
        <taxon>Beloniformes</taxon>
        <taxon>Adrianichthyidae</taxon>
        <taxon>Oryziinae</taxon>
        <taxon>Oryzias</taxon>
    </lineage>
</organism>
<evidence type="ECO:0000256" key="1">
    <source>
        <dbReference type="SAM" id="MobiDB-lite"/>
    </source>
</evidence>
<sequence>MFARREHGQREICGVFAQSSGSLSKEGWHPVNTLETGFSCSGSGSAGKKFSECQILLNLWPAQSLMPLTPSILFPSANRRTPFPPPLLTSIQPERGERSGDRPSY</sequence>
<feature type="compositionally biased region" description="Basic and acidic residues" evidence="1">
    <location>
        <begin position="94"/>
        <end position="105"/>
    </location>
</feature>
<evidence type="ECO:0000313" key="3">
    <source>
        <dbReference type="Proteomes" id="UP000646548"/>
    </source>
</evidence>
<comment type="caution">
    <text evidence="2">The sequence shown here is derived from an EMBL/GenBank/DDBJ whole genome shotgun (WGS) entry which is preliminary data.</text>
</comment>
<proteinExistence type="predicted"/>
<protein>
    <submittedName>
        <fullName evidence="2">Uncharacterized protein</fullName>
    </submittedName>
</protein>
<gene>
    <name evidence="2" type="ORF">FQA47_024071</name>
</gene>
<feature type="region of interest" description="Disordered" evidence="1">
    <location>
        <begin position="75"/>
        <end position="105"/>
    </location>
</feature>
<dbReference type="EMBL" id="WKFB01000177">
    <property type="protein sequence ID" value="KAF6732904.1"/>
    <property type="molecule type" value="Genomic_DNA"/>
</dbReference>
<dbReference type="AlphaFoldDB" id="A0A834CPP5"/>
<dbReference type="Proteomes" id="UP000646548">
    <property type="component" value="Unassembled WGS sequence"/>
</dbReference>
<reference evidence="2" key="1">
    <citation type="journal article" name="BMC Genomics">
        <title>Long-read sequencing and de novo genome assembly of marine medaka (Oryzias melastigma).</title>
        <authorList>
            <person name="Liang P."/>
            <person name="Saqib H.S.A."/>
            <person name="Ni X."/>
            <person name="Shen Y."/>
        </authorList>
    </citation>
    <scope>NUCLEOTIDE SEQUENCE</scope>
    <source>
        <strain evidence="2">Bigg-433</strain>
    </source>
</reference>
<evidence type="ECO:0000313" key="2">
    <source>
        <dbReference type="EMBL" id="KAF6732904.1"/>
    </source>
</evidence>
<name>A0A834CPP5_ORYME</name>
<accession>A0A834CPP5</accession>